<dbReference type="EMBL" id="GL436457">
    <property type="protein sequence ID" value="EFN71957.1"/>
    <property type="molecule type" value="Genomic_DNA"/>
</dbReference>
<keyword evidence="2" id="KW-0539">Nucleus</keyword>
<dbReference type="GO" id="GO:0016513">
    <property type="term" value="C:core-binding factor complex"/>
    <property type="evidence" value="ECO:0007669"/>
    <property type="project" value="TreeGrafter"/>
</dbReference>
<dbReference type="Pfam" id="PF02312">
    <property type="entry name" value="CBF_beta"/>
    <property type="match status" value="1"/>
</dbReference>
<dbReference type="InterPro" id="IPR036552">
    <property type="entry name" value="CBF_bsu_sf"/>
</dbReference>
<dbReference type="PANTHER" id="PTHR10276">
    <property type="entry name" value="CORE-BINDING FACTOR, BETA SUBUNIT"/>
    <property type="match status" value="1"/>
</dbReference>
<dbReference type="InterPro" id="IPR003417">
    <property type="entry name" value="CBF_beta"/>
</dbReference>
<feature type="region of interest" description="Disordered" evidence="4">
    <location>
        <begin position="206"/>
        <end position="225"/>
    </location>
</feature>
<gene>
    <name evidence="5" type="ORF">EAG_03962</name>
</gene>
<proteinExistence type="inferred from homology"/>
<comment type="subcellular location">
    <subcellularLocation>
        <location evidence="1">Nucleus</location>
    </subcellularLocation>
</comment>
<reference evidence="5 6" key="1">
    <citation type="journal article" date="2010" name="Science">
        <title>Genomic comparison of the ants Camponotus floridanus and Harpegnathos saltator.</title>
        <authorList>
            <person name="Bonasio R."/>
            <person name="Zhang G."/>
            <person name="Ye C."/>
            <person name="Mutti N.S."/>
            <person name="Fang X."/>
            <person name="Qin N."/>
            <person name="Donahue G."/>
            <person name="Yang P."/>
            <person name="Li Q."/>
            <person name="Li C."/>
            <person name="Zhang P."/>
            <person name="Huang Z."/>
            <person name="Berger S.L."/>
            <person name="Reinberg D."/>
            <person name="Wang J."/>
            <person name="Liebig J."/>
        </authorList>
    </citation>
    <scope>NUCLEOTIDE SEQUENCE [LARGE SCALE GENOMIC DNA]</scope>
    <source>
        <strain evidence="6">C129</strain>
    </source>
</reference>
<keyword evidence="6" id="KW-1185">Reference proteome</keyword>
<evidence type="ECO:0000313" key="6">
    <source>
        <dbReference type="Proteomes" id="UP000000311"/>
    </source>
</evidence>
<protein>
    <submittedName>
        <fullName evidence="5">Protein big brother</fullName>
    </submittedName>
</protein>
<dbReference type="GO" id="GO:0003713">
    <property type="term" value="F:transcription coactivator activity"/>
    <property type="evidence" value="ECO:0007669"/>
    <property type="project" value="InterPro"/>
</dbReference>
<dbReference type="InParanoid" id="E2A3R5"/>
<dbReference type="Proteomes" id="UP000000311">
    <property type="component" value="Unassembled WGS sequence"/>
</dbReference>
<feature type="region of interest" description="Disordered" evidence="4">
    <location>
        <begin position="240"/>
        <end position="262"/>
    </location>
</feature>
<sequence>MMHAMSEHAGVGVLPFDGMGLYEQPRPPRLVFKMPRVVPDQKTKFESDELFRRLSRESEVRYTGYRDRPQEERQVRFQNGCREGHTEIAFAATGTNLQLVFGNASGNYAVDPCDCDFDKEHGKYPPTDWHFSDNGANVSPSHPVPGNLRPNFSAGVRSRLSEKAQFTSVLRRKTEIRDRNREKCILYSIWKLGQCDDSHPARKNETYVELDPERETRDATRHADPSLVLSARISLTNVPGTSIHEAPGVVDRAQKGAGGDAH</sequence>
<dbReference type="GO" id="GO:0006357">
    <property type="term" value="P:regulation of transcription by RNA polymerase II"/>
    <property type="evidence" value="ECO:0007669"/>
    <property type="project" value="TreeGrafter"/>
</dbReference>
<dbReference type="STRING" id="104421.E2A3R5"/>
<dbReference type="SUPFAM" id="SSF50723">
    <property type="entry name" value="Core binding factor beta, CBF"/>
    <property type="match status" value="1"/>
</dbReference>
<feature type="compositionally biased region" description="Basic and acidic residues" evidence="4">
    <location>
        <begin position="206"/>
        <end position="224"/>
    </location>
</feature>
<organism evidence="6">
    <name type="scientific">Camponotus floridanus</name>
    <name type="common">Florida carpenter ant</name>
    <dbReference type="NCBI Taxonomy" id="104421"/>
    <lineage>
        <taxon>Eukaryota</taxon>
        <taxon>Metazoa</taxon>
        <taxon>Ecdysozoa</taxon>
        <taxon>Arthropoda</taxon>
        <taxon>Hexapoda</taxon>
        <taxon>Insecta</taxon>
        <taxon>Pterygota</taxon>
        <taxon>Neoptera</taxon>
        <taxon>Endopterygota</taxon>
        <taxon>Hymenoptera</taxon>
        <taxon>Apocrita</taxon>
        <taxon>Aculeata</taxon>
        <taxon>Formicoidea</taxon>
        <taxon>Formicidae</taxon>
        <taxon>Formicinae</taxon>
        <taxon>Camponotus</taxon>
    </lineage>
</organism>
<evidence type="ECO:0000313" key="5">
    <source>
        <dbReference type="EMBL" id="EFN71957.1"/>
    </source>
</evidence>
<comment type="similarity">
    <text evidence="3">Belongs to the CBF-beta family.</text>
</comment>
<dbReference type="GO" id="GO:0043565">
    <property type="term" value="F:sequence-specific DNA binding"/>
    <property type="evidence" value="ECO:0007669"/>
    <property type="project" value="TreeGrafter"/>
</dbReference>
<dbReference type="PANTHER" id="PTHR10276:SF3">
    <property type="entry name" value="CORE-BINDING FACTOR SUBUNIT BETA"/>
    <property type="match status" value="1"/>
</dbReference>
<dbReference type="Gene3D" id="2.40.250.10">
    <property type="entry name" value="Core binding factor, beta subunit"/>
    <property type="match status" value="1"/>
</dbReference>
<dbReference type="AlphaFoldDB" id="E2A3R5"/>
<accession>E2A3R5</accession>
<dbReference type="OrthoDB" id="10026505at2759"/>
<evidence type="ECO:0000256" key="3">
    <source>
        <dbReference type="ARBA" id="ARBA00025734"/>
    </source>
</evidence>
<evidence type="ECO:0000256" key="1">
    <source>
        <dbReference type="ARBA" id="ARBA00004123"/>
    </source>
</evidence>
<evidence type="ECO:0000256" key="2">
    <source>
        <dbReference type="ARBA" id="ARBA00023242"/>
    </source>
</evidence>
<evidence type="ECO:0000256" key="4">
    <source>
        <dbReference type="SAM" id="MobiDB-lite"/>
    </source>
</evidence>
<name>E2A3R5_CAMFO</name>